<keyword evidence="3 6" id="KW-0812">Transmembrane</keyword>
<keyword evidence="4 6" id="KW-1133">Transmembrane helix</keyword>
<feature type="transmembrane region" description="Helical" evidence="6">
    <location>
        <begin position="188"/>
        <end position="211"/>
    </location>
</feature>
<dbReference type="AlphaFoldDB" id="A0A2T0UXW5"/>
<sequence length="268" mass="29221">MHAHGHATQGALLEGWPLALIALVTVGYLAAANRQCGTSSGWSAWRGIAFLMGSLLLALAFAPPLMAWAHHDLRGHMALHLLIGMFAPLAWVLAAPVTLLLRTLPQAGGRRVAAFLQSRFIRCVSHPITALILNIGGMYVLYLTPLYTASLDSSVLHNAIHLHFLLAGYLFCWAILAEPDVSPHRLSLRFRLGVLFASIATHSVLGKLMYSQGWPRGTGHSLEEVRAAAQLMYYGGDLAEVLLAVVLLTLWLRRPVERREALLTSKAS</sequence>
<dbReference type="RefSeq" id="WP_106375874.1">
    <property type="nucleotide sequence ID" value="NZ_PVTK01000010.1"/>
</dbReference>
<evidence type="ECO:0000256" key="6">
    <source>
        <dbReference type="SAM" id="Phobius"/>
    </source>
</evidence>
<evidence type="ECO:0000313" key="7">
    <source>
        <dbReference type="EMBL" id="PRY62773.1"/>
    </source>
</evidence>
<feature type="transmembrane region" description="Helical" evidence="6">
    <location>
        <begin position="155"/>
        <end position="176"/>
    </location>
</feature>
<comment type="subcellular location">
    <subcellularLocation>
        <location evidence="1">Cell membrane</location>
        <topology evidence="1">Multi-pass membrane protein</topology>
    </subcellularLocation>
</comment>
<dbReference type="OrthoDB" id="5024156at2"/>
<evidence type="ECO:0000256" key="4">
    <source>
        <dbReference type="ARBA" id="ARBA00022989"/>
    </source>
</evidence>
<dbReference type="GO" id="GO:0005886">
    <property type="term" value="C:plasma membrane"/>
    <property type="evidence" value="ECO:0007669"/>
    <property type="project" value="UniProtKB-SubCell"/>
</dbReference>
<evidence type="ECO:0000256" key="2">
    <source>
        <dbReference type="ARBA" id="ARBA00022475"/>
    </source>
</evidence>
<gene>
    <name evidence="7" type="ORF">B0H98_11061</name>
</gene>
<keyword evidence="8" id="KW-1185">Reference proteome</keyword>
<dbReference type="Pfam" id="PF09678">
    <property type="entry name" value="Caa3_CtaG"/>
    <property type="match status" value="1"/>
</dbReference>
<name>A0A2T0UXW5_9GAMM</name>
<evidence type="ECO:0000313" key="8">
    <source>
        <dbReference type="Proteomes" id="UP000237647"/>
    </source>
</evidence>
<protein>
    <submittedName>
        <fullName evidence="7">Putative membrane protein</fullName>
    </submittedName>
</protein>
<reference evidence="7 8" key="1">
    <citation type="submission" date="2018-03" db="EMBL/GenBank/DDBJ databases">
        <title>Genomic Encyclopedia of Type Strains, Phase III (KMG-III): the genomes of soil and plant-associated and newly described type strains.</title>
        <authorList>
            <person name="Whitman W."/>
        </authorList>
    </citation>
    <scope>NUCLEOTIDE SEQUENCE [LARGE SCALE GENOMIC DNA]</scope>
    <source>
        <strain evidence="7 8">CGMCC 1.12152</strain>
    </source>
</reference>
<dbReference type="Proteomes" id="UP000237647">
    <property type="component" value="Unassembled WGS sequence"/>
</dbReference>
<feature type="transmembrane region" description="Helical" evidence="6">
    <location>
        <begin position="123"/>
        <end position="143"/>
    </location>
</feature>
<keyword evidence="5 6" id="KW-0472">Membrane</keyword>
<evidence type="ECO:0000256" key="1">
    <source>
        <dbReference type="ARBA" id="ARBA00004651"/>
    </source>
</evidence>
<feature type="transmembrane region" description="Helical" evidence="6">
    <location>
        <begin position="78"/>
        <end position="102"/>
    </location>
</feature>
<feature type="transmembrane region" description="Helical" evidence="6">
    <location>
        <begin position="231"/>
        <end position="252"/>
    </location>
</feature>
<accession>A0A2T0UXW5</accession>
<feature type="transmembrane region" description="Helical" evidence="6">
    <location>
        <begin position="15"/>
        <end position="32"/>
    </location>
</feature>
<proteinExistence type="predicted"/>
<comment type="caution">
    <text evidence="7">The sequence shown here is derived from an EMBL/GenBank/DDBJ whole genome shotgun (WGS) entry which is preliminary data.</text>
</comment>
<dbReference type="InterPro" id="IPR019108">
    <property type="entry name" value="Caa3_assmbl_CtaG-rel"/>
</dbReference>
<organism evidence="7 8">
    <name type="scientific">Vreelandella songnenensis</name>
    <dbReference type="NCBI Taxonomy" id="1176243"/>
    <lineage>
        <taxon>Bacteria</taxon>
        <taxon>Pseudomonadati</taxon>
        <taxon>Pseudomonadota</taxon>
        <taxon>Gammaproteobacteria</taxon>
        <taxon>Oceanospirillales</taxon>
        <taxon>Halomonadaceae</taxon>
        <taxon>Vreelandella</taxon>
    </lineage>
</organism>
<feature type="transmembrane region" description="Helical" evidence="6">
    <location>
        <begin position="44"/>
        <end position="66"/>
    </location>
</feature>
<evidence type="ECO:0000256" key="5">
    <source>
        <dbReference type="ARBA" id="ARBA00023136"/>
    </source>
</evidence>
<dbReference type="EMBL" id="PVTK01000010">
    <property type="protein sequence ID" value="PRY62773.1"/>
    <property type="molecule type" value="Genomic_DNA"/>
</dbReference>
<evidence type="ECO:0000256" key="3">
    <source>
        <dbReference type="ARBA" id="ARBA00022692"/>
    </source>
</evidence>
<keyword evidence="2" id="KW-1003">Cell membrane</keyword>